<comment type="subunit">
    <text evidence="4">Part of the 50S ribosomal subunit. Contacts protein L20.</text>
</comment>
<accession>A0A328AUB3</accession>
<name>A0A328AUB3_9CAUL</name>
<evidence type="ECO:0000256" key="2">
    <source>
        <dbReference type="ARBA" id="ARBA00022980"/>
    </source>
</evidence>
<proteinExistence type="inferred from homology"/>
<protein>
    <recommendedName>
        <fullName evidence="4">Large ribosomal subunit protein bL21</fullName>
    </recommendedName>
</protein>
<keyword evidence="4 5" id="KW-0699">rRNA-binding</keyword>
<evidence type="ECO:0000256" key="3">
    <source>
        <dbReference type="ARBA" id="ARBA00023274"/>
    </source>
</evidence>
<evidence type="ECO:0000313" key="7">
    <source>
        <dbReference type="EMBL" id="RAK58207.1"/>
    </source>
</evidence>
<dbReference type="GO" id="GO:0003735">
    <property type="term" value="F:structural constituent of ribosome"/>
    <property type="evidence" value="ECO:0007669"/>
    <property type="project" value="InterPro"/>
</dbReference>
<dbReference type="GO" id="GO:0005840">
    <property type="term" value="C:ribosome"/>
    <property type="evidence" value="ECO:0007669"/>
    <property type="project" value="UniProtKB-KW"/>
</dbReference>
<dbReference type="OrthoDB" id="9813334at2"/>
<feature type="region of interest" description="Disordered" evidence="6">
    <location>
        <begin position="142"/>
        <end position="194"/>
    </location>
</feature>
<dbReference type="SUPFAM" id="SSF141091">
    <property type="entry name" value="L21p-like"/>
    <property type="match status" value="1"/>
</dbReference>
<evidence type="ECO:0000256" key="5">
    <source>
        <dbReference type="RuleBase" id="RU000562"/>
    </source>
</evidence>
<dbReference type="GO" id="GO:0005737">
    <property type="term" value="C:cytoplasm"/>
    <property type="evidence" value="ECO:0007669"/>
    <property type="project" value="UniProtKB-ARBA"/>
</dbReference>
<dbReference type="PANTHER" id="PTHR21349">
    <property type="entry name" value="50S RIBOSOMAL PROTEIN L21"/>
    <property type="match status" value="1"/>
</dbReference>
<comment type="similarity">
    <text evidence="1 4 5">Belongs to the bacterial ribosomal protein bL21 family.</text>
</comment>
<dbReference type="HAMAP" id="MF_01363">
    <property type="entry name" value="Ribosomal_bL21"/>
    <property type="match status" value="1"/>
</dbReference>
<keyword evidence="8" id="KW-1185">Reference proteome</keyword>
<keyword evidence="3 4" id="KW-0687">Ribonucleoprotein</keyword>
<evidence type="ECO:0000256" key="6">
    <source>
        <dbReference type="SAM" id="MobiDB-lite"/>
    </source>
</evidence>
<keyword evidence="2 4" id="KW-0689">Ribosomal protein</keyword>
<dbReference type="RefSeq" id="WP_111514657.1">
    <property type="nucleotide sequence ID" value="NZ_QFYR01000001.1"/>
</dbReference>
<dbReference type="PANTHER" id="PTHR21349:SF0">
    <property type="entry name" value="LARGE RIBOSOMAL SUBUNIT PROTEIN BL21M"/>
    <property type="match status" value="1"/>
</dbReference>
<evidence type="ECO:0000313" key="8">
    <source>
        <dbReference type="Proteomes" id="UP000249725"/>
    </source>
</evidence>
<dbReference type="GO" id="GO:1990904">
    <property type="term" value="C:ribonucleoprotein complex"/>
    <property type="evidence" value="ECO:0007669"/>
    <property type="project" value="UniProtKB-KW"/>
</dbReference>
<dbReference type="Pfam" id="PF00829">
    <property type="entry name" value="Ribosomal_L21p"/>
    <property type="match status" value="1"/>
</dbReference>
<dbReference type="AlphaFoldDB" id="A0A328AUB3"/>
<comment type="function">
    <text evidence="4 5">This protein binds to 23S rRNA in the presence of protein L20.</text>
</comment>
<reference evidence="8" key="1">
    <citation type="submission" date="2018-05" db="EMBL/GenBank/DDBJ databases">
        <authorList>
            <person name="Li X."/>
        </authorList>
    </citation>
    <scope>NUCLEOTIDE SEQUENCE [LARGE SCALE GENOMIC DNA]</scope>
    <source>
        <strain evidence="8">YIM 73061</strain>
    </source>
</reference>
<comment type="caution">
    <text evidence="7">The sequence shown here is derived from an EMBL/GenBank/DDBJ whole genome shotgun (WGS) entry which is preliminary data.</text>
</comment>
<dbReference type="Proteomes" id="UP000249725">
    <property type="component" value="Unassembled WGS sequence"/>
</dbReference>
<sequence length="194" mass="20130">MYAVIKTGGKQYRVQPGDLLIVEKLEGEPGAAVSFGEVLMLGNGDSVTVGAPLIEGAAVAATLIETRKGEKVKIFKKIRRQGYRRTRGHRQTESVLRVTGITGAGQEAKWDGEVKLVTKAELNARSRNLPFTAPVAAAPVAEAAPAAPKKAPKAAAAPAEAAETPAVTEAAAEAAPKKRAPAKKKTDNAEGGAE</sequence>
<dbReference type="EMBL" id="QFYR01000001">
    <property type="protein sequence ID" value="RAK58207.1"/>
    <property type="molecule type" value="Genomic_DNA"/>
</dbReference>
<keyword evidence="4 5" id="KW-0694">RNA-binding</keyword>
<organism evidence="7 8">
    <name type="scientific">Phenylobacterium deserti</name>
    <dbReference type="NCBI Taxonomy" id="1914756"/>
    <lineage>
        <taxon>Bacteria</taxon>
        <taxon>Pseudomonadati</taxon>
        <taxon>Pseudomonadota</taxon>
        <taxon>Alphaproteobacteria</taxon>
        <taxon>Caulobacterales</taxon>
        <taxon>Caulobacteraceae</taxon>
        <taxon>Phenylobacterium</taxon>
    </lineage>
</organism>
<dbReference type="GO" id="GO:0006412">
    <property type="term" value="P:translation"/>
    <property type="evidence" value="ECO:0007669"/>
    <property type="project" value="UniProtKB-UniRule"/>
</dbReference>
<dbReference type="InterPro" id="IPR028909">
    <property type="entry name" value="bL21-like"/>
</dbReference>
<dbReference type="GO" id="GO:0019843">
    <property type="term" value="F:rRNA binding"/>
    <property type="evidence" value="ECO:0007669"/>
    <property type="project" value="UniProtKB-UniRule"/>
</dbReference>
<dbReference type="NCBIfam" id="TIGR00061">
    <property type="entry name" value="L21"/>
    <property type="match status" value="1"/>
</dbReference>
<dbReference type="InterPro" id="IPR036164">
    <property type="entry name" value="bL21-like_sf"/>
</dbReference>
<gene>
    <name evidence="4 7" type="primary">rplU</name>
    <name evidence="7" type="ORF">DJ018_03430</name>
</gene>
<evidence type="ECO:0000256" key="1">
    <source>
        <dbReference type="ARBA" id="ARBA00008563"/>
    </source>
</evidence>
<evidence type="ECO:0000256" key="4">
    <source>
        <dbReference type="HAMAP-Rule" id="MF_01363"/>
    </source>
</evidence>
<feature type="compositionally biased region" description="Low complexity" evidence="6">
    <location>
        <begin position="142"/>
        <end position="174"/>
    </location>
</feature>
<dbReference type="InterPro" id="IPR001787">
    <property type="entry name" value="Ribosomal_bL21"/>
</dbReference>